<dbReference type="Proteomes" id="UP001145799">
    <property type="component" value="Unassembled WGS sequence"/>
</dbReference>
<accession>A0A9X3TAM8</accession>
<dbReference type="EMBL" id="JAPZVQ010000021">
    <property type="protein sequence ID" value="MDA1387928.1"/>
    <property type="molecule type" value="Genomic_DNA"/>
</dbReference>
<feature type="region of interest" description="Disordered" evidence="1">
    <location>
        <begin position="1"/>
        <end position="34"/>
    </location>
</feature>
<organism evidence="2 3">
    <name type="scientific">Glycomyces lechevalierae</name>
    <dbReference type="NCBI Taxonomy" id="256034"/>
    <lineage>
        <taxon>Bacteria</taxon>
        <taxon>Bacillati</taxon>
        <taxon>Actinomycetota</taxon>
        <taxon>Actinomycetes</taxon>
        <taxon>Glycomycetales</taxon>
        <taxon>Glycomycetaceae</taxon>
        <taxon>Glycomyces</taxon>
    </lineage>
</organism>
<sequence>GARQVLSVKSGGDRQPAASSNAHSPTAASATQVRNASETSAVAAFIAAVSVGRRAPARAAYRLS</sequence>
<dbReference type="AlphaFoldDB" id="A0A9X3TAM8"/>
<reference evidence="2" key="1">
    <citation type="submission" date="2022-12" db="EMBL/GenBank/DDBJ databases">
        <title>Gycomyces niveus sp.nov., a novel actinomycete isolated from soil in Shouguang.</title>
        <authorList>
            <person name="Yang X."/>
        </authorList>
    </citation>
    <scope>NUCLEOTIDE SEQUENCE</scope>
    <source>
        <strain evidence="2">DSM 44724</strain>
    </source>
</reference>
<name>A0A9X3TAM8_9ACTN</name>
<feature type="compositionally biased region" description="Polar residues" evidence="1">
    <location>
        <begin position="17"/>
        <end position="34"/>
    </location>
</feature>
<gene>
    <name evidence="2" type="ORF">O2L01_23240</name>
</gene>
<proteinExistence type="predicted"/>
<protein>
    <submittedName>
        <fullName evidence="2">Uncharacterized protein</fullName>
    </submittedName>
</protein>
<dbReference type="RefSeq" id="WP_270124428.1">
    <property type="nucleotide sequence ID" value="NZ_JAPZVQ010000021.1"/>
</dbReference>
<feature type="non-terminal residue" evidence="2">
    <location>
        <position position="1"/>
    </location>
</feature>
<evidence type="ECO:0000313" key="3">
    <source>
        <dbReference type="Proteomes" id="UP001145799"/>
    </source>
</evidence>
<evidence type="ECO:0000313" key="2">
    <source>
        <dbReference type="EMBL" id="MDA1387928.1"/>
    </source>
</evidence>
<comment type="caution">
    <text evidence="2">The sequence shown here is derived from an EMBL/GenBank/DDBJ whole genome shotgun (WGS) entry which is preliminary data.</text>
</comment>
<evidence type="ECO:0000256" key="1">
    <source>
        <dbReference type="SAM" id="MobiDB-lite"/>
    </source>
</evidence>